<organism evidence="2 3">
    <name type="scientific">Roseospira marina</name>
    <dbReference type="NCBI Taxonomy" id="140057"/>
    <lineage>
        <taxon>Bacteria</taxon>
        <taxon>Pseudomonadati</taxon>
        <taxon>Pseudomonadota</taxon>
        <taxon>Alphaproteobacteria</taxon>
        <taxon>Rhodospirillales</taxon>
        <taxon>Rhodospirillaceae</taxon>
        <taxon>Roseospira</taxon>
    </lineage>
</organism>
<dbReference type="Proteomes" id="UP000324065">
    <property type="component" value="Unassembled WGS sequence"/>
</dbReference>
<evidence type="ECO:0000313" key="2">
    <source>
        <dbReference type="EMBL" id="KAA5604964.1"/>
    </source>
</evidence>
<proteinExistence type="predicted"/>
<protein>
    <submittedName>
        <fullName evidence="2">Uncharacterized protein</fullName>
    </submittedName>
</protein>
<comment type="caution">
    <text evidence="2">The sequence shown here is derived from an EMBL/GenBank/DDBJ whole genome shotgun (WGS) entry which is preliminary data.</text>
</comment>
<keyword evidence="3" id="KW-1185">Reference proteome</keyword>
<dbReference type="AlphaFoldDB" id="A0A5M6I9K7"/>
<dbReference type="RefSeq" id="WP_150062876.1">
    <property type="nucleotide sequence ID" value="NZ_JACHII010000010.1"/>
</dbReference>
<dbReference type="EMBL" id="VWPJ01000012">
    <property type="protein sequence ID" value="KAA5604964.1"/>
    <property type="molecule type" value="Genomic_DNA"/>
</dbReference>
<feature type="compositionally biased region" description="Pro residues" evidence="1">
    <location>
        <begin position="12"/>
        <end position="21"/>
    </location>
</feature>
<name>A0A5M6I9K7_9PROT</name>
<feature type="region of interest" description="Disordered" evidence="1">
    <location>
        <begin position="1"/>
        <end position="24"/>
    </location>
</feature>
<gene>
    <name evidence="2" type="ORF">F1188_13045</name>
</gene>
<evidence type="ECO:0000313" key="3">
    <source>
        <dbReference type="Proteomes" id="UP000324065"/>
    </source>
</evidence>
<evidence type="ECO:0000256" key="1">
    <source>
        <dbReference type="SAM" id="MobiDB-lite"/>
    </source>
</evidence>
<accession>A0A5M6I9K7</accession>
<sequence>MAHDRTADAPSSPDPASPDPTSPDWVMDAVLRREAAPVPWQDALIKGDLAETWLGSVRIVVEVLAGPSEAPDLPGGWRVVRAFSTYYPEGEVGTAAVSDLTQPLGRDAFDAAVGALRGGRA</sequence>
<reference evidence="2 3" key="1">
    <citation type="submission" date="2019-09" db="EMBL/GenBank/DDBJ databases">
        <title>Genome sequence of Roseospira marina, one of the more divergent members of the non-sulfur purple photosynthetic bacterial family, the Rhodospirillaceae.</title>
        <authorList>
            <person name="Meyer T."/>
            <person name="Kyndt J."/>
        </authorList>
    </citation>
    <scope>NUCLEOTIDE SEQUENCE [LARGE SCALE GENOMIC DNA]</scope>
    <source>
        <strain evidence="2 3">DSM 15113</strain>
    </source>
</reference>